<proteinExistence type="predicted"/>
<evidence type="ECO:0000313" key="4">
    <source>
        <dbReference type="EMBL" id="MEU0709602.1"/>
    </source>
</evidence>
<dbReference type="RefSeq" id="WP_359658019.1">
    <property type="nucleotide sequence ID" value="NZ_JBEXZP010000267.1"/>
</dbReference>
<name>A0ABV2W7T9_9ACTN</name>
<dbReference type="InterPro" id="IPR025711">
    <property type="entry name" value="PepSY"/>
</dbReference>
<protein>
    <submittedName>
        <fullName evidence="4">PepSY domain-containing protein</fullName>
    </submittedName>
</protein>
<dbReference type="Gene3D" id="3.10.450.40">
    <property type="match status" value="1"/>
</dbReference>
<evidence type="ECO:0000256" key="1">
    <source>
        <dbReference type="SAM" id="MobiDB-lite"/>
    </source>
</evidence>
<dbReference type="PROSITE" id="PS51257">
    <property type="entry name" value="PROKAR_LIPOPROTEIN"/>
    <property type="match status" value="1"/>
</dbReference>
<reference evidence="4 5" key="1">
    <citation type="submission" date="2024-06" db="EMBL/GenBank/DDBJ databases">
        <title>The Natural Products Discovery Center: Release of the First 8490 Sequenced Strains for Exploring Actinobacteria Biosynthetic Diversity.</title>
        <authorList>
            <person name="Kalkreuter E."/>
            <person name="Kautsar S.A."/>
            <person name="Yang D."/>
            <person name="Bader C.D."/>
            <person name="Teijaro C.N."/>
            <person name="Fluegel L."/>
            <person name="Davis C.M."/>
            <person name="Simpson J.R."/>
            <person name="Lauterbach L."/>
            <person name="Steele A.D."/>
            <person name="Gui C."/>
            <person name="Meng S."/>
            <person name="Li G."/>
            <person name="Viehrig K."/>
            <person name="Ye F."/>
            <person name="Su P."/>
            <person name="Kiefer A.F."/>
            <person name="Nichols A."/>
            <person name="Cepeda A.J."/>
            <person name="Yan W."/>
            <person name="Fan B."/>
            <person name="Jiang Y."/>
            <person name="Adhikari A."/>
            <person name="Zheng C.-J."/>
            <person name="Schuster L."/>
            <person name="Cowan T.M."/>
            <person name="Smanski M.J."/>
            <person name="Chevrette M.G."/>
            <person name="De Carvalho L.P.S."/>
            <person name="Shen B."/>
        </authorList>
    </citation>
    <scope>NUCLEOTIDE SEQUENCE [LARGE SCALE GENOMIC DNA]</scope>
    <source>
        <strain evidence="4 5">NPDC006337</strain>
    </source>
</reference>
<dbReference type="Pfam" id="PF03413">
    <property type="entry name" value="PepSY"/>
    <property type="match status" value="1"/>
</dbReference>
<dbReference type="EMBL" id="JBEXZR010000017">
    <property type="protein sequence ID" value="MEU0709602.1"/>
    <property type="molecule type" value="Genomic_DNA"/>
</dbReference>
<feature type="chain" id="PRO_5045964615" evidence="2">
    <location>
        <begin position="33"/>
        <end position="221"/>
    </location>
</feature>
<comment type="caution">
    <text evidence="4">The sequence shown here is derived from an EMBL/GenBank/DDBJ whole genome shotgun (WGS) entry which is preliminary data.</text>
</comment>
<feature type="region of interest" description="Disordered" evidence="1">
    <location>
        <begin position="36"/>
        <end position="60"/>
    </location>
</feature>
<evidence type="ECO:0000313" key="5">
    <source>
        <dbReference type="Proteomes" id="UP001550378"/>
    </source>
</evidence>
<keyword evidence="2" id="KW-0732">Signal</keyword>
<evidence type="ECO:0000256" key="2">
    <source>
        <dbReference type="SAM" id="SignalP"/>
    </source>
</evidence>
<feature type="signal peptide" evidence="2">
    <location>
        <begin position="1"/>
        <end position="32"/>
    </location>
</feature>
<keyword evidence="5" id="KW-1185">Reference proteome</keyword>
<accession>A0ABV2W7T9</accession>
<dbReference type="Proteomes" id="UP001550378">
    <property type="component" value="Unassembled WGS sequence"/>
</dbReference>
<evidence type="ECO:0000259" key="3">
    <source>
        <dbReference type="Pfam" id="PF03413"/>
    </source>
</evidence>
<organism evidence="4 5">
    <name type="scientific">Streptomyces lavendulocolor</name>
    <dbReference type="NCBI Taxonomy" id="67316"/>
    <lineage>
        <taxon>Bacteria</taxon>
        <taxon>Bacillati</taxon>
        <taxon>Actinomycetota</taxon>
        <taxon>Actinomycetes</taxon>
        <taxon>Kitasatosporales</taxon>
        <taxon>Streptomycetaceae</taxon>
        <taxon>Streptomyces</taxon>
    </lineage>
</organism>
<feature type="compositionally biased region" description="Low complexity" evidence="1">
    <location>
        <begin position="38"/>
        <end position="52"/>
    </location>
</feature>
<gene>
    <name evidence="4" type="ORF">ABZ508_19795</name>
</gene>
<feature type="domain" description="PepSY" evidence="3">
    <location>
        <begin position="162"/>
        <end position="216"/>
    </location>
</feature>
<sequence length="221" mass="23246">MTRQLRLRGLPAAVAVCAAAATAPLLTGCGNADEPRVTAAAPSAPGTATASPRRTTRDQAERKALLQATEIPWDKAAGTAVAGVRDGRLTEIELRWARPTVASPGAGPRTPEWDTAVAAPDGTLHTVHVDAVSGQVTESRVDPGQDQDDKRELTARLAAATVTPRQAADTATGRTKGTVTALQLDDAVWSVDVVTTGDWNKTTYDVDARTGKVVRRHVDRD</sequence>